<comment type="catalytic activity">
    <reaction evidence="1">
        <text>ATP + protein L-histidine = ADP + protein N-phospho-L-histidine.</text>
        <dbReference type="EC" id="2.7.13.3"/>
    </reaction>
</comment>
<feature type="modified residue" description="4-aspartylphosphate" evidence="6">
    <location>
        <position position="1171"/>
    </location>
</feature>
<dbReference type="InterPro" id="IPR011123">
    <property type="entry name" value="Y_Y_Y"/>
</dbReference>
<evidence type="ECO:0000256" key="6">
    <source>
        <dbReference type="PROSITE-ProRule" id="PRU00169"/>
    </source>
</evidence>
<dbReference type="CDD" id="cd00082">
    <property type="entry name" value="HisKA"/>
    <property type="match status" value="1"/>
</dbReference>
<comment type="caution">
    <text evidence="12">The sequence shown here is derived from an EMBL/GenBank/DDBJ whole genome shotgun (WGS) entry which is preliminary data.</text>
</comment>
<gene>
    <name evidence="12" type="ORF">HW347_15275</name>
</gene>
<keyword evidence="3 6" id="KW-0597">Phosphoprotein</keyword>
<feature type="transmembrane region" description="Helical" evidence="7">
    <location>
        <begin position="807"/>
        <end position="828"/>
    </location>
</feature>
<dbReference type="InterPro" id="IPR001789">
    <property type="entry name" value="Sig_transdc_resp-reg_receiver"/>
</dbReference>
<accession>A0ABS5WGW5</accession>
<reference evidence="13" key="1">
    <citation type="submission" date="2023-07" db="EMBL/GenBank/DDBJ databases">
        <title>Zobellia barbeyronii sp. nov., a new marine flavobacterium, isolated from green and red algae.</title>
        <authorList>
            <person name="Nedashkovskaya O.I."/>
            <person name="Otstavnykh N."/>
            <person name="Zhukova N."/>
            <person name="Guzev K."/>
            <person name="Chausova V."/>
            <person name="Tekutyeva L."/>
            <person name="Mikhailov V."/>
            <person name="Isaeva M."/>
        </authorList>
    </citation>
    <scope>NUCLEOTIDE SEQUENCE [LARGE SCALE GENOMIC DNA]</scope>
    <source>
        <strain evidence="13">KMM 6746</strain>
    </source>
</reference>
<dbReference type="InterPro" id="IPR018060">
    <property type="entry name" value="HTH_AraC"/>
</dbReference>
<dbReference type="InterPro" id="IPR011006">
    <property type="entry name" value="CheY-like_superfamily"/>
</dbReference>
<evidence type="ECO:0000313" key="13">
    <source>
        <dbReference type="Proteomes" id="UP000740413"/>
    </source>
</evidence>
<dbReference type="InterPro" id="IPR011110">
    <property type="entry name" value="Reg_prop"/>
</dbReference>
<dbReference type="Gene3D" id="3.30.565.10">
    <property type="entry name" value="Histidine kinase-like ATPase, C-terminal domain"/>
    <property type="match status" value="1"/>
</dbReference>
<evidence type="ECO:0000313" key="12">
    <source>
        <dbReference type="EMBL" id="MBT2162630.1"/>
    </source>
</evidence>
<dbReference type="InterPro" id="IPR003661">
    <property type="entry name" value="HisK_dim/P_dom"/>
</dbReference>
<sequence>MSKKVYITISCIFFFLCTFAQESDLEFSQNYTISNGLAHNGVTAILEDSRGYIWVGTFEGLNRYDGYEFKTIKNTLSDAVFVSNRIRSLKEDSKGNIWIGTDEGISLYNYNLEKFINIYSNQLAKKGVKGPVVRDIIINEKEGIILCATEKYGILVFNDDYTLQGEYSPTAFYSNGAVEFYKSMIIDNSTYLYATSVGLLSFNLKNHQFTKIVSNDISNCQSIMRIDETTFLVTLKKGAAILSYSKLGDGYDYQIVKTDLLPSQNFNSSGFDHHNNLWLGTLNKGAIRINDIKSLTEGSDIDYSIFKFQNKQLRISCFQRTSNNRFWVGSYDKGLFRFDLKKNPFKEFKGESPFEFGVSDRHLIQISPLDDQNVYLTKNQGGLALFNTNEGRFEPLPFTFDENYKARISSVYVDSHKRTWMKVAKVGYFRLNPNEDKPQLIDTSSLPEFSQVESYKITEDKKGNIWLGTRVGVYKLSVDGQGDVTKIEALNDNPYFENFKMTLARFVYVDPEQDFIWVGTAEDGLFRISIKDDPLLKNAKIKHLRRDKKEGGLPNNFVSAITRTPNGNLWIGTEGAGICKVENSEKEPVFIPFTEKDGLSNNVVKSINVDNAGNLWIATNVDLNKFYPKEKKFRKFGKEDGLPFEDFWYASAYLNNGTLVLAGLEGFSYFMPHIIKDTETLPRLHFGDFKVFNKTVLPQDTLNKRVLLSERLHSGQTLNLKYNENVFTVEATSLHFASPENHFLKYRLLPIDLDWLQTTSDQRMINYNGLQSGKYSLEVAASNSIGEWTTTKTLDIIISPPFWKTPLAYVIYALLTILVLGTVLFYIIKNQSLRYNIQLEQIEKDKVKEVNAAKLRFFANISHELKTPLNLISSPVKLLSERYKDNIDSQEKLNIVARQSKKIGRLIDQIHDFERVDANLMEMDYSRFYFNEFIETIVPDFHYLAYNSHKRLQVISDDTNIVVSADRDKLEKIFNNLLSNAFKYTGANDVITIKFISEDKDLLVSVTDTGRGIDDDDLPHIFERFYQSRKRESVHSTGSGIGLAFSKKLVEMHYGYLEAFSEIGVGTTISVRLPVVKKESIDDQATKEKTLITAENEVSDAETTIAKTEVSKIKTSGDYSDKLIFYVEDVLDMRLYVSKVLSKFFKVKTFTNGRECLDAMEDQWPDLVISDIQMPIMNGLELCKRIKADIKTSHIPVILLTALDDIENQIQGIKDGADAYIKKPFDARQLVARTEALLENKKRLRERFKIGIPLTKDNNLNIRNDNAFLEKLYHLMAQNLDNQNLDMDQFARQLYLNRTHFYQKVKALTDKTPFEMLKMYRLKKAAELLVEQPELSVNEVYTMTGFKSRTHFSKLFKEMYHTTPGKYSAKSKDSNIS</sequence>
<dbReference type="SMART" id="SM00342">
    <property type="entry name" value="HTH_ARAC"/>
    <property type="match status" value="1"/>
</dbReference>
<dbReference type="Gene3D" id="3.40.50.2300">
    <property type="match status" value="1"/>
</dbReference>
<dbReference type="SMART" id="SM00388">
    <property type="entry name" value="HisKA"/>
    <property type="match status" value="1"/>
</dbReference>
<evidence type="ECO:0000259" key="11">
    <source>
        <dbReference type="PROSITE" id="PS50110"/>
    </source>
</evidence>
<keyword evidence="4" id="KW-0805">Transcription regulation</keyword>
<dbReference type="Pfam" id="PF07494">
    <property type="entry name" value="Reg_prop"/>
    <property type="match status" value="4"/>
</dbReference>
<dbReference type="SUPFAM" id="SSF63829">
    <property type="entry name" value="Calcium-dependent phosphotriesterase"/>
    <property type="match status" value="2"/>
</dbReference>
<dbReference type="Gene3D" id="1.10.10.60">
    <property type="entry name" value="Homeodomain-like"/>
    <property type="match status" value="1"/>
</dbReference>
<dbReference type="InterPro" id="IPR036890">
    <property type="entry name" value="HATPase_C_sf"/>
</dbReference>
<dbReference type="SUPFAM" id="SSF46689">
    <property type="entry name" value="Homeodomain-like"/>
    <property type="match status" value="1"/>
</dbReference>
<dbReference type="Gene3D" id="2.60.40.10">
    <property type="entry name" value="Immunoglobulins"/>
    <property type="match status" value="1"/>
</dbReference>
<organism evidence="12 13">
    <name type="scientific">Zobellia barbeyronii</name>
    <dbReference type="NCBI Taxonomy" id="2748009"/>
    <lineage>
        <taxon>Bacteria</taxon>
        <taxon>Pseudomonadati</taxon>
        <taxon>Bacteroidota</taxon>
        <taxon>Flavobacteriia</taxon>
        <taxon>Flavobacteriales</taxon>
        <taxon>Flavobacteriaceae</taxon>
        <taxon>Zobellia</taxon>
    </lineage>
</organism>
<dbReference type="PRINTS" id="PR00344">
    <property type="entry name" value="BCTRLSENSOR"/>
</dbReference>
<evidence type="ECO:0000256" key="3">
    <source>
        <dbReference type="ARBA" id="ARBA00022553"/>
    </source>
</evidence>
<keyword evidence="13" id="KW-1185">Reference proteome</keyword>
<dbReference type="InterPro" id="IPR036097">
    <property type="entry name" value="HisK_dim/P_sf"/>
</dbReference>
<keyword evidence="7" id="KW-0472">Membrane</keyword>
<dbReference type="PROSITE" id="PS01124">
    <property type="entry name" value="HTH_ARAC_FAMILY_2"/>
    <property type="match status" value="1"/>
</dbReference>
<dbReference type="Pfam" id="PF02518">
    <property type="entry name" value="HATPase_c"/>
    <property type="match status" value="1"/>
</dbReference>
<feature type="chain" id="PRO_5045644031" description="histidine kinase" evidence="8">
    <location>
        <begin position="21"/>
        <end position="1377"/>
    </location>
</feature>
<feature type="domain" description="Response regulatory" evidence="11">
    <location>
        <begin position="1123"/>
        <end position="1238"/>
    </location>
</feature>
<keyword evidence="7" id="KW-1133">Transmembrane helix</keyword>
<feature type="signal peptide" evidence="8">
    <location>
        <begin position="1"/>
        <end position="20"/>
    </location>
</feature>
<dbReference type="Gene3D" id="2.130.10.10">
    <property type="entry name" value="YVTN repeat-like/Quinoprotein amine dehydrogenase"/>
    <property type="match status" value="2"/>
</dbReference>
<dbReference type="RefSeq" id="WP_214612626.1">
    <property type="nucleotide sequence ID" value="NZ_JACATN010000004.1"/>
</dbReference>
<keyword evidence="5" id="KW-0804">Transcription</keyword>
<evidence type="ECO:0000256" key="2">
    <source>
        <dbReference type="ARBA" id="ARBA00012438"/>
    </source>
</evidence>
<evidence type="ECO:0000256" key="7">
    <source>
        <dbReference type="SAM" id="Phobius"/>
    </source>
</evidence>
<keyword evidence="7" id="KW-0812">Transmembrane</keyword>
<dbReference type="SMART" id="SM00448">
    <property type="entry name" value="REC"/>
    <property type="match status" value="1"/>
</dbReference>
<evidence type="ECO:0000256" key="1">
    <source>
        <dbReference type="ARBA" id="ARBA00000085"/>
    </source>
</evidence>
<dbReference type="EMBL" id="JACATN010000004">
    <property type="protein sequence ID" value="MBT2162630.1"/>
    <property type="molecule type" value="Genomic_DNA"/>
</dbReference>
<feature type="domain" description="HTH araC/xylS-type" evidence="9">
    <location>
        <begin position="1270"/>
        <end position="1370"/>
    </location>
</feature>
<evidence type="ECO:0000256" key="4">
    <source>
        <dbReference type="ARBA" id="ARBA00023015"/>
    </source>
</evidence>
<dbReference type="Pfam" id="PF07495">
    <property type="entry name" value="Y_Y_Y"/>
    <property type="match status" value="1"/>
</dbReference>
<dbReference type="Gene3D" id="1.10.287.130">
    <property type="match status" value="1"/>
</dbReference>
<protein>
    <recommendedName>
        <fullName evidence="2">histidine kinase</fullName>
        <ecNumber evidence="2">2.7.13.3</ecNumber>
    </recommendedName>
</protein>
<dbReference type="PROSITE" id="PS50109">
    <property type="entry name" value="HIS_KIN"/>
    <property type="match status" value="1"/>
</dbReference>
<dbReference type="SUPFAM" id="SSF47384">
    <property type="entry name" value="Homodimeric domain of signal transducing histidine kinase"/>
    <property type="match status" value="1"/>
</dbReference>
<dbReference type="SUPFAM" id="SSF52172">
    <property type="entry name" value="CheY-like"/>
    <property type="match status" value="1"/>
</dbReference>
<evidence type="ECO:0000256" key="5">
    <source>
        <dbReference type="ARBA" id="ARBA00023163"/>
    </source>
</evidence>
<feature type="domain" description="Histidine kinase" evidence="10">
    <location>
        <begin position="860"/>
        <end position="1077"/>
    </location>
</feature>
<dbReference type="InterPro" id="IPR003594">
    <property type="entry name" value="HATPase_dom"/>
</dbReference>
<name>A0ABS5WGW5_9FLAO</name>
<dbReference type="InterPro" id="IPR015943">
    <property type="entry name" value="WD40/YVTN_repeat-like_dom_sf"/>
</dbReference>
<dbReference type="SMART" id="SM00387">
    <property type="entry name" value="HATPase_c"/>
    <property type="match status" value="1"/>
</dbReference>
<dbReference type="PANTHER" id="PTHR43547:SF2">
    <property type="entry name" value="HYBRID SIGNAL TRANSDUCTION HISTIDINE KINASE C"/>
    <property type="match status" value="1"/>
</dbReference>
<dbReference type="Pfam" id="PF00072">
    <property type="entry name" value="Response_reg"/>
    <property type="match status" value="1"/>
</dbReference>
<dbReference type="PANTHER" id="PTHR43547">
    <property type="entry name" value="TWO-COMPONENT HISTIDINE KINASE"/>
    <property type="match status" value="1"/>
</dbReference>
<dbReference type="EC" id="2.7.13.3" evidence="2"/>
<dbReference type="InterPro" id="IPR004358">
    <property type="entry name" value="Sig_transdc_His_kin-like_C"/>
</dbReference>
<proteinExistence type="predicted"/>
<dbReference type="SUPFAM" id="SSF55874">
    <property type="entry name" value="ATPase domain of HSP90 chaperone/DNA topoisomerase II/histidine kinase"/>
    <property type="match status" value="1"/>
</dbReference>
<evidence type="ECO:0000259" key="9">
    <source>
        <dbReference type="PROSITE" id="PS01124"/>
    </source>
</evidence>
<dbReference type="Proteomes" id="UP000740413">
    <property type="component" value="Unassembled WGS sequence"/>
</dbReference>
<dbReference type="InterPro" id="IPR013783">
    <property type="entry name" value="Ig-like_fold"/>
</dbReference>
<evidence type="ECO:0000259" key="10">
    <source>
        <dbReference type="PROSITE" id="PS50109"/>
    </source>
</evidence>
<dbReference type="Pfam" id="PF00512">
    <property type="entry name" value="HisKA"/>
    <property type="match status" value="1"/>
</dbReference>
<dbReference type="PROSITE" id="PS50110">
    <property type="entry name" value="RESPONSE_REGULATORY"/>
    <property type="match status" value="1"/>
</dbReference>
<dbReference type="InterPro" id="IPR005467">
    <property type="entry name" value="His_kinase_dom"/>
</dbReference>
<keyword evidence="8" id="KW-0732">Signal</keyword>
<evidence type="ECO:0000256" key="8">
    <source>
        <dbReference type="SAM" id="SignalP"/>
    </source>
</evidence>
<dbReference type="CDD" id="cd00075">
    <property type="entry name" value="HATPase"/>
    <property type="match status" value="1"/>
</dbReference>
<dbReference type="InterPro" id="IPR009057">
    <property type="entry name" value="Homeodomain-like_sf"/>
</dbReference>
<dbReference type="Pfam" id="PF12833">
    <property type="entry name" value="HTH_18"/>
    <property type="match status" value="1"/>
</dbReference>